<evidence type="ECO:0008006" key="3">
    <source>
        <dbReference type="Google" id="ProtNLM"/>
    </source>
</evidence>
<organism evidence="1 2">
    <name type="scientific">Hohenbuehelia grisea</name>
    <dbReference type="NCBI Taxonomy" id="104357"/>
    <lineage>
        <taxon>Eukaryota</taxon>
        <taxon>Fungi</taxon>
        <taxon>Dikarya</taxon>
        <taxon>Basidiomycota</taxon>
        <taxon>Agaricomycotina</taxon>
        <taxon>Agaricomycetes</taxon>
        <taxon>Agaricomycetidae</taxon>
        <taxon>Agaricales</taxon>
        <taxon>Pleurotineae</taxon>
        <taxon>Pleurotaceae</taxon>
        <taxon>Hohenbuehelia</taxon>
    </lineage>
</organism>
<sequence length="521" mass="58258">MDPVSLAATIIGFIDAADKLKTSLEKVGANKRKFIRLRTDVVRGLSDLEKLFRVNAQTLSAPNAGELRTTLEDLRRDLEEVRNLSDAHIVVGTSAGQLSVVKSNFKSWLRRGEIEEEIAGLEQRIQACYIRFQVYITSSTQLTALRMEERQIHNHQQRRDDVLRFENVFVQMMGRPFSVYHPALSFLRHSGLDALDIHFLLRQIRKFFSTVNELLSEHMSFDEAAAGPHLDSLARQFPVWHQSPPDRFSHLLSNVCQILQGPSAKGPVQDCAYTMFNMPAPLDSLGLAEEAHTALSLSVDLYSKLFQNTRSINFERHLGTALSVTGYFEPHTLAGLSASKRAVEIFDNLYNTHDDADDLDNLLLALNAHAQSLRVRGEIEESLDCTQQSLILHREWARLYDKTYYSSHQPVTWAASGEASVVFSAVNSCTHTVYVAFEEARALWNLACSLAALGRYAEARVAGVDGISAMNAVLCGAPKAYCYSARYPVRWAKEVSSWVSLPCCPTEEGNTIEEVDDSSSL</sequence>
<dbReference type="CDD" id="cd21037">
    <property type="entry name" value="MLKL_NTD"/>
    <property type="match status" value="1"/>
</dbReference>
<proteinExistence type="predicted"/>
<gene>
    <name evidence="1" type="ORF">HGRIS_007279</name>
</gene>
<comment type="caution">
    <text evidence="1">The sequence shown here is derived from an EMBL/GenBank/DDBJ whole genome shotgun (WGS) entry which is preliminary data.</text>
</comment>
<dbReference type="InterPro" id="IPR011990">
    <property type="entry name" value="TPR-like_helical_dom_sf"/>
</dbReference>
<reference evidence="2" key="1">
    <citation type="submission" date="2024-06" db="EMBL/GenBank/DDBJ databases">
        <title>Multi-omics analyses provide insights into the biosynthesis of the anticancer antibiotic pleurotin in Hohenbuehelia grisea.</title>
        <authorList>
            <person name="Weaver J.A."/>
            <person name="Alberti F."/>
        </authorList>
    </citation>
    <scope>NUCLEOTIDE SEQUENCE [LARGE SCALE GENOMIC DNA]</scope>
    <source>
        <strain evidence="2">T-177</strain>
    </source>
</reference>
<dbReference type="EMBL" id="JASNQZ010000010">
    <property type="protein sequence ID" value="KAL0953079.1"/>
    <property type="molecule type" value="Genomic_DNA"/>
</dbReference>
<dbReference type="InterPro" id="IPR059179">
    <property type="entry name" value="MLKL-like_MCAfunc"/>
</dbReference>
<name>A0ABR3JBR3_9AGAR</name>
<evidence type="ECO:0000313" key="1">
    <source>
        <dbReference type="EMBL" id="KAL0953079.1"/>
    </source>
</evidence>
<accession>A0ABR3JBR3</accession>
<keyword evidence="2" id="KW-1185">Reference proteome</keyword>
<protein>
    <recommendedName>
        <fullName evidence="3">Fungal N-terminal domain-containing protein</fullName>
    </recommendedName>
</protein>
<evidence type="ECO:0000313" key="2">
    <source>
        <dbReference type="Proteomes" id="UP001556367"/>
    </source>
</evidence>
<dbReference type="Proteomes" id="UP001556367">
    <property type="component" value="Unassembled WGS sequence"/>
</dbReference>
<dbReference type="SUPFAM" id="SSF48452">
    <property type="entry name" value="TPR-like"/>
    <property type="match status" value="1"/>
</dbReference>